<comment type="caution">
    <text evidence="2">The sequence shown here is derived from an EMBL/GenBank/DDBJ whole genome shotgun (WGS) entry which is preliminary data.</text>
</comment>
<name>A0ABY0HBB9_9PEZI</name>
<evidence type="ECO:0000256" key="1">
    <source>
        <dbReference type="SAM" id="MobiDB-lite"/>
    </source>
</evidence>
<keyword evidence="3" id="KW-1185">Reference proteome</keyword>
<evidence type="ECO:0000313" key="2">
    <source>
        <dbReference type="EMBL" id="RYO89194.1"/>
    </source>
</evidence>
<dbReference type="Proteomes" id="UP000294003">
    <property type="component" value="Unassembled WGS sequence"/>
</dbReference>
<feature type="compositionally biased region" description="Polar residues" evidence="1">
    <location>
        <begin position="184"/>
        <end position="218"/>
    </location>
</feature>
<protein>
    <recommendedName>
        <fullName evidence="4">Prion-inhibition and propagation HeLo domain-containing protein</fullName>
    </recommendedName>
</protein>
<gene>
    <name evidence="2" type="ORF">DL762_003338</name>
</gene>
<reference evidence="2 3" key="1">
    <citation type="submission" date="2018-06" db="EMBL/GenBank/DDBJ databases">
        <title>Complete Genomes of Monosporascus.</title>
        <authorList>
            <person name="Robinson A.J."/>
            <person name="Natvig D.O."/>
        </authorList>
    </citation>
    <scope>NUCLEOTIDE SEQUENCE [LARGE SCALE GENOMIC DNA]</scope>
    <source>
        <strain evidence="2 3">CBS 609.92</strain>
    </source>
</reference>
<feature type="region of interest" description="Disordered" evidence="1">
    <location>
        <begin position="176"/>
        <end position="245"/>
    </location>
</feature>
<accession>A0ABY0HBB9</accession>
<proteinExistence type="predicted"/>
<feature type="region of interest" description="Disordered" evidence="1">
    <location>
        <begin position="78"/>
        <end position="134"/>
    </location>
</feature>
<sequence length="452" mass="48575">MALDLVAVGAGPEQAVETGRKVGVWMSRGGCLVLALALELELRVAPEVEEVTRAQENMAGARLENPVAGASVLVSTGPRGWEPEMSSPNYSNLSEFLSPPPAAIAEQHQRPSRQQRRARRRRRGSPGIARNGTDQQQLELQGLIVHRLEAISNQMGVLIDRVTPVLFDRRSTTIGRASPVADTASRSRSANLEPNPTYQGSPTPRTKQAGPSNPQQPDNLPFDVPDYMRVQSAGGGGAAAPPSTPQSLLRRRALIVAMLEADLAETRRQLWGLRAVAQYGSAVTVTDAVEALINGLDISIGQDLDRLRSLRHEEAEQQWTTAGLASSTRFARAQPPTPAQAQVPFAPCPSPPRPRHYAASYLTSGCAGAVSPTGSEAGPDGWAYEYVEPEPDWPVVDAGPTAATPEALAGGFCFHGEHGPALPHRRRFVSPVAEGRSCLEEEKNSFNKRSRI</sequence>
<dbReference type="EMBL" id="QJNS01000076">
    <property type="protein sequence ID" value="RYO89194.1"/>
    <property type="molecule type" value="Genomic_DNA"/>
</dbReference>
<feature type="compositionally biased region" description="Polar residues" evidence="1">
    <location>
        <begin position="86"/>
        <end position="95"/>
    </location>
</feature>
<evidence type="ECO:0000313" key="3">
    <source>
        <dbReference type="Proteomes" id="UP000294003"/>
    </source>
</evidence>
<feature type="compositionally biased region" description="Basic residues" evidence="1">
    <location>
        <begin position="110"/>
        <end position="124"/>
    </location>
</feature>
<organism evidence="2 3">
    <name type="scientific">Monosporascus cannonballus</name>
    <dbReference type="NCBI Taxonomy" id="155416"/>
    <lineage>
        <taxon>Eukaryota</taxon>
        <taxon>Fungi</taxon>
        <taxon>Dikarya</taxon>
        <taxon>Ascomycota</taxon>
        <taxon>Pezizomycotina</taxon>
        <taxon>Sordariomycetes</taxon>
        <taxon>Xylariomycetidae</taxon>
        <taxon>Xylariales</taxon>
        <taxon>Xylariales incertae sedis</taxon>
        <taxon>Monosporascus</taxon>
    </lineage>
</organism>
<evidence type="ECO:0008006" key="4">
    <source>
        <dbReference type="Google" id="ProtNLM"/>
    </source>
</evidence>